<sequence length="918" mass="104335">MRNILVLFTCLLGALSSAIAQEKAPLTFSFEQDSILAEPGITFINFLLVKNQSSDSLKINKITAQAAYPGSLLSPSTASFSLAPNESKRFPVKFLTNQDFLKIPEQSIQYNISYLLNGDNKTQSASFHINRKEEIDLNIYPFALDNYLDPNLPENKVSFFVENRSYSSRQIKLSYRLQPDGLQIAQKELIINLESKEKRLIELQVSSRSTNAFSPDYQLIVNAEDLILNKVVGSTAIRIVILSSSRQMNATRFNTTGNSIELTHNQLNKGLSYSQLRANGTFLLNKLQASFTTNADYYQQRENLNIYNTWFELGNQKLTLRLGNIYGDGYDYSISGNGAKITYQPNDHRSFEIIGSQNDYSIYNNLNNNNRNLATTLASRYQFTNKNTQSEIAYIYNTDPEKAINTNLLTLSSSIKLDPIQNIRFEGGISNEQNTDAMIQAFGYSAGIYYGIKDKNWSINSTNFYSTPEYAGQKRGTLNLNQSVSYSLSTNKQLFLRYSNNTNQPHYLTQIPLVDLNGMPLSENYYYGRNQTLGTGISLNHNNFNFSISPQIIEQKNITNRIENKMLSYNIRADISTGFGKHNLSLSSEYGLSNVNNEDDWSKTMRLMLSYRYKNISLNAIANLNPQNIYDAIQAIQSKNKSNNYSLYSSYSFKAFNQKLIANLSGGLNYSAIYSNFNKSLNANVEYTVMNNWALTAASSYSGFKSENFSSNNMQFRAGIKKYFKQATALGNHKVKLKLFQDKNYNGIMDNQEQAIPGKIIRLNSTAALTDKNGEVSYQNVMSGTYRIRIDEKEGLQLGSDSLQVKRNKTVLLPMIQNNHISGELKEIRQQYDEKISDIVGVNIYARNEKGEIFNTFVNPEGKFNFYVKEGTYTIYIENNRYQFLNPSQNIKVITGQDSDKLIFEFKKKDTEIKVKKF</sequence>
<evidence type="ECO:0000313" key="3">
    <source>
        <dbReference type="Proteomes" id="UP000294616"/>
    </source>
</evidence>
<protein>
    <submittedName>
        <fullName evidence="2">SdrD B-like protein</fullName>
    </submittedName>
</protein>
<name>A0A4R1LZU8_9SPHI</name>
<dbReference type="SUPFAM" id="SSF117074">
    <property type="entry name" value="Hypothetical protein PA1324"/>
    <property type="match status" value="1"/>
</dbReference>
<feature type="signal peptide" evidence="1">
    <location>
        <begin position="1"/>
        <end position="20"/>
    </location>
</feature>
<keyword evidence="1" id="KW-0732">Signal</keyword>
<proteinExistence type="predicted"/>
<dbReference type="Gene3D" id="2.60.40.10">
    <property type="entry name" value="Immunoglobulins"/>
    <property type="match status" value="1"/>
</dbReference>
<dbReference type="Proteomes" id="UP000294616">
    <property type="component" value="Unassembled WGS sequence"/>
</dbReference>
<accession>A0A4R1LZU8</accession>
<keyword evidence="3" id="KW-1185">Reference proteome</keyword>
<organism evidence="2 3">
    <name type="scientific">Albibacterium bauzanense</name>
    <dbReference type="NCBI Taxonomy" id="653929"/>
    <lineage>
        <taxon>Bacteria</taxon>
        <taxon>Pseudomonadati</taxon>
        <taxon>Bacteroidota</taxon>
        <taxon>Sphingobacteriia</taxon>
        <taxon>Sphingobacteriales</taxon>
        <taxon>Sphingobacteriaceae</taxon>
        <taxon>Albibacterium</taxon>
    </lineage>
</organism>
<dbReference type="EMBL" id="SMGO01000001">
    <property type="protein sequence ID" value="TCK85128.1"/>
    <property type="molecule type" value="Genomic_DNA"/>
</dbReference>
<comment type="caution">
    <text evidence="2">The sequence shown here is derived from an EMBL/GenBank/DDBJ whole genome shotgun (WGS) entry which is preliminary data.</text>
</comment>
<dbReference type="AlphaFoldDB" id="A0A4R1LZU8"/>
<evidence type="ECO:0000313" key="2">
    <source>
        <dbReference type="EMBL" id="TCK85128.1"/>
    </source>
</evidence>
<reference evidence="2 3" key="1">
    <citation type="submission" date="2019-03" db="EMBL/GenBank/DDBJ databases">
        <title>Genomic Encyclopedia of Archaeal and Bacterial Type Strains, Phase II (KMG-II): from individual species to whole genera.</title>
        <authorList>
            <person name="Goeker M."/>
        </authorList>
    </citation>
    <scope>NUCLEOTIDE SEQUENCE [LARGE SCALE GENOMIC DNA]</scope>
    <source>
        <strain evidence="2 3">DSM 22554</strain>
    </source>
</reference>
<dbReference type="OrthoDB" id="908824at2"/>
<dbReference type="RefSeq" id="WP_132221084.1">
    <property type="nucleotide sequence ID" value="NZ_SMGO01000001.1"/>
</dbReference>
<dbReference type="InterPro" id="IPR013783">
    <property type="entry name" value="Ig-like_fold"/>
</dbReference>
<gene>
    <name evidence="2" type="ORF">C8N28_0426</name>
</gene>
<feature type="chain" id="PRO_5020927419" evidence="1">
    <location>
        <begin position="21"/>
        <end position="918"/>
    </location>
</feature>
<evidence type="ECO:0000256" key="1">
    <source>
        <dbReference type="SAM" id="SignalP"/>
    </source>
</evidence>